<name>A0A540LAY2_MALBA</name>
<dbReference type="Proteomes" id="UP000315295">
    <property type="component" value="Unassembled WGS sequence"/>
</dbReference>
<comment type="caution">
    <text evidence="1">The sequence shown here is derived from an EMBL/GenBank/DDBJ whole genome shotgun (WGS) entry which is preliminary data.</text>
</comment>
<organism evidence="1 2">
    <name type="scientific">Malus baccata</name>
    <name type="common">Siberian crab apple</name>
    <name type="synonym">Pyrus baccata</name>
    <dbReference type="NCBI Taxonomy" id="106549"/>
    <lineage>
        <taxon>Eukaryota</taxon>
        <taxon>Viridiplantae</taxon>
        <taxon>Streptophyta</taxon>
        <taxon>Embryophyta</taxon>
        <taxon>Tracheophyta</taxon>
        <taxon>Spermatophyta</taxon>
        <taxon>Magnoliopsida</taxon>
        <taxon>eudicotyledons</taxon>
        <taxon>Gunneridae</taxon>
        <taxon>Pentapetalae</taxon>
        <taxon>rosids</taxon>
        <taxon>fabids</taxon>
        <taxon>Rosales</taxon>
        <taxon>Rosaceae</taxon>
        <taxon>Amygdaloideae</taxon>
        <taxon>Maleae</taxon>
        <taxon>Malus</taxon>
    </lineage>
</organism>
<reference evidence="1 2" key="1">
    <citation type="journal article" date="2019" name="G3 (Bethesda)">
        <title>Sequencing of a Wild Apple (Malus baccata) Genome Unravels the Differences Between Cultivated and Wild Apple Species Regarding Disease Resistance and Cold Tolerance.</title>
        <authorList>
            <person name="Chen X."/>
        </authorList>
    </citation>
    <scope>NUCLEOTIDE SEQUENCE [LARGE SCALE GENOMIC DNA]</scope>
    <source>
        <strain evidence="2">cv. Shandingzi</strain>
        <tissue evidence="1">Leaves</tissue>
    </source>
</reference>
<keyword evidence="2" id="KW-1185">Reference proteome</keyword>
<gene>
    <name evidence="1" type="ORF">C1H46_030793</name>
</gene>
<proteinExistence type="predicted"/>
<evidence type="ECO:0000313" key="2">
    <source>
        <dbReference type="Proteomes" id="UP000315295"/>
    </source>
</evidence>
<protein>
    <submittedName>
        <fullName evidence="1">Uncharacterized protein</fullName>
    </submittedName>
</protein>
<evidence type="ECO:0000313" key="1">
    <source>
        <dbReference type="EMBL" id="TQD83626.1"/>
    </source>
</evidence>
<dbReference type="EMBL" id="VIEB01000671">
    <property type="protein sequence ID" value="TQD83626.1"/>
    <property type="molecule type" value="Genomic_DNA"/>
</dbReference>
<dbReference type="AlphaFoldDB" id="A0A540LAY2"/>
<accession>A0A540LAY2</accession>
<sequence length="111" mass="12927">MRPARTEQGHPYNWGWLHRHVFDQLQCVIQTTSTIQEVNHTTTAFRPRNNAKILAYAVELPRSFISHSRMAAGIEDNNKSYTIRHQPHSLHLIKNLQGFFTTTVHSITRHN</sequence>